<reference evidence="2" key="1">
    <citation type="submission" date="2023-06" db="EMBL/GenBank/DDBJ databases">
        <authorList>
            <consortium name="Lawrence Berkeley National Laboratory"/>
            <person name="Ahrendt S."/>
            <person name="Sahu N."/>
            <person name="Indic B."/>
            <person name="Wong-Bajracharya J."/>
            <person name="Merenyi Z."/>
            <person name="Ke H.-M."/>
            <person name="Monk M."/>
            <person name="Kocsube S."/>
            <person name="Drula E."/>
            <person name="Lipzen A."/>
            <person name="Balint B."/>
            <person name="Henrissat B."/>
            <person name="Andreopoulos B."/>
            <person name="Martin F.M."/>
            <person name="Harder C.B."/>
            <person name="Rigling D."/>
            <person name="Ford K.L."/>
            <person name="Foster G.D."/>
            <person name="Pangilinan J."/>
            <person name="Papanicolaou A."/>
            <person name="Barry K."/>
            <person name="LaButti K."/>
            <person name="Viragh M."/>
            <person name="Koriabine M."/>
            <person name="Yan M."/>
            <person name="Riley R."/>
            <person name="Champramary S."/>
            <person name="Plett K.L."/>
            <person name="Tsai I.J."/>
            <person name="Slot J."/>
            <person name="Sipos G."/>
            <person name="Plett J."/>
            <person name="Nagy L.G."/>
            <person name="Grigoriev I.V."/>
        </authorList>
    </citation>
    <scope>NUCLEOTIDE SEQUENCE</scope>
    <source>
        <strain evidence="2">FPL87.14</strain>
    </source>
</reference>
<sequence>MSIPIHHPIRQTMRRHSGTRNSCLAHPSSPTPEKTVITKLYDPVYLHDEYEYVDALRLAARSRVKQKHTRFSNLFKESAFFDASDGRTVYVLLLELVAGKGLQYLCEAGNVGDEVLADYLCEKHRDSIFAAILRPLLRQGPFRRDRYCPARFEINAEINADDVGAAMVDFERIGLEDPPDPDGIRLAFMNVVRSEYFFGGYKPAFISFFELGHAWTRIGVTLFVNMSGLRLRRLNPNTLYVALSTFCHRDCHPRFGTTLTGRHIPSFYSHRVLQETFYSSRFYEFFKLYTAWDSRLDFLLLDYEHMLCSICAGSQVKGNYVSQSVVNPVSVEGMLLAIFMGRLVDWQAQQRSDVVCRTYDSVSAWKYSRYVCQKRGDTTLVVKPWCLSGPKEHRS</sequence>
<comment type="caution">
    <text evidence="2">The sequence shown here is derived from an EMBL/GenBank/DDBJ whole genome shotgun (WGS) entry which is preliminary data.</text>
</comment>
<feature type="compositionally biased region" description="Basic residues" evidence="1">
    <location>
        <begin position="7"/>
        <end position="18"/>
    </location>
</feature>
<dbReference type="AlphaFoldDB" id="A0AA39IYH1"/>
<dbReference type="Proteomes" id="UP001175226">
    <property type="component" value="Unassembled WGS sequence"/>
</dbReference>
<gene>
    <name evidence="2" type="ORF">EV421DRAFT_1743312</name>
</gene>
<organism evidence="2 3">
    <name type="scientific">Armillaria borealis</name>
    <dbReference type="NCBI Taxonomy" id="47425"/>
    <lineage>
        <taxon>Eukaryota</taxon>
        <taxon>Fungi</taxon>
        <taxon>Dikarya</taxon>
        <taxon>Basidiomycota</taxon>
        <taxon>Agaricomycotina</taxon>
        <taxon>Agaricomycetes</taxon>
        <taxon>Agaricomycetidae</taxon>
        <taxon>Agaricales</taxon>
        <taxon>Marasmiineae</taxon>
        <taxon>Physalacriaceae</taxon>
        <taxon>Armillaria</taxon>
    </lineage>
</organism>
<evidence type="ECO:0000256" key="1">
    <source>
        <dbReference type="SAM" id="MobiDB-lite"/>
    </source>
</evidence>
<evidence type="ECO:0000313" key="3">
    <source>
        <dbReference type="Proteomes" id="UP001175226"/>
    </source>
</evidence>
<proteinExistence type="predicted"/>
<name>A0AA39IYH1_9AGAR</name>
<feature type="region of interest" description="Disordered" evidence="1">
    <location>
        <begin position="1"/>
        <end position="30"/>
    </location>
</feature>
<evidence type="ECO:0000313" key="2">
    <source>
        <dbReference type="EMBL" id="KAK0431173.1"/>
    </source>
</evidence>
<protein>
    <submittedName>
        <fullName evidence="2">Uncharacterized protein</fullName>
    </submittedName>
</protein>
<accession>A0AA39IYH1</accession>
<dbReference type="EMBL" id="JAUEPT010000120">
    <property type="protein sequence ID" value="KAK0431173.1"/>
    <property type="molecule type" value="Genomic_DNA"/>
</dbReference>
<keyword evidence="3" id="KW-1185">Reference proteome</keyword>